<comment type="caution">
    <text evidence="1">The sequence shown here is derived from an EMBL/GenBank/DDBJ whole genome shotgun (WGS) entry which is preliminary data.</text>
</comment>
<dbReference type="EMBL" id="JAHLJV010000016">
    <property type="protein sequence ID" value="KAK1595256.1"/>
    <property type="molecule type" value="Genomic_DNA"/>
</dbReference>
<name>A0AAD8Q4U5_9PEZI</name>
<evidence type="ECO:0000313" key="2">
    <source>
        <dbReference type="Proteomes" id="UP001230504"/>
    </source>
</evidence>
<sequence>MIRKIEYSAHNWDGYRSPNLFQSAATLLTHCTSFQSLSIIIHFSWPLLNRLLYSENLPGKLLPDPIRYFNISSDGNDWRRLRNASVLHFQMSLSAGSEERAMISGLGASADHGNLKFCGEHGYVDTNAILVEKVQRLNTYIFQLGTHCNPNYAMDKPATGSQLQEALTRSNLDVYGDDRIGQSDRSGIVCRGARSRKLRARQTSSNGVLPEVAQNPKYIY</sequence>
<keyword evidence="2" id="KW-1185">Reference proteome</keyword>
<protein>
    <submittedName>
        <fullName evidence="1">Uncharacterized protein</fullName>
    </submittedName>
</protein>
<organism evidence="1 2">
    <name type="scientific">Colletotrichum navitas</name>
    <dbReference type="NCBI Taxonomy" id="681940"/>
    <lineage>
        <taxon>Eukaryota</taxon>
        <taxon>Fungi</taxon>
        <taxon>Dikarya</taxon>
        <taxon>Ascomycota</taxon>
        <taxon>Pezizomycotina</taxon>
        <taxon>Sordariomycetes</taxon>
        <taxon>Hypocreomycetidae</taxon>
        <taxon>Glomerellales</taxon>
        <taxon>Glomerellaceae</taxon>
        <taxon>Colletotrichum</taxon>
        <taxon>Colletotrichum graminicola species complex</taxon>
    </lineage>
</organism>
<dbReference type="Proteomes" id="UP001230504">
    <property type="component" value="Unassembled WGS sequence"/>
</dbReference>
<dbReference type="RefSeq" id="XP_060416303.1">
    <property type="nucleotide sequence ID" value="XM_060557298.1"/>
</dbReference>
<gene>
    <name evidence="1" type="ORF">LY79DRAFT_547180</name>
</gene>
<reference evidence="1" key="1">
    <citation type="submission" date="2021-06" db="EMBL/GenBank/DDBJ databases">
        <title>Comparative genomics, transcriptomics and evolutionary studies reveal genomic signatures of adaptation to plant cell wall in hemibiotrophic fungi.</title>
        <authorList>
            <consortium name="DOE Joint Genome Institute"/>
            <person name="Baroncelli R."/>
            <person name="Diaz J.F."/>
            <person name="Benocci T."/>
            <person name="Peng M."/>
            <person name="Battaglia E."/>
            <person name="Haridas S."/>
            <person name="Andreopoulos W."/>
            <person name="Labutti K."/>
            <person name="Pangilinan J."/>
            <person name="Floch G.L."/>
            <person name="Makela M.R."/>
            <person name="Henrissat B."/>
            <person name="Grigoriev I.V."/>
            <person name="Crouch J.A."/>
            <person name="De Vries R.P."/>
            <person name="Sukno S.A."/>
            <person name="Thon M.R."/>
        </authorList>
    </citation>
    <scope>NUCLEOTIDE SEQUENCE</scope>
    <source>
        <strain evidence="1">CBS 125086</strain>
    </source>
</reference>
<evidence type="ECO:0000313" key="1">
    <source>
        <dbReference type="EMBL" id="KAK1595256.1"/>
    </source>
</evidence>
<dbReference type="AlphaFoldDB" id="A0AAD8Q4U5"/>
<dbReference type="GeneID" id="85441538"/>
<proteinExistence type="predicted"/>
<accession>A0AAD8Q4U5</accession>